<evidence type="ECO:0000313" key="1">
    <source>
        <dbReference type="EMBL" id="KHJ91385.1"/>
    </source>
</evidence>
<gene>
    <name evidence="1" type="ORF">OESDEN_08747</name>
</gene>
<protein>
    <submittedName>
        <fullName evidence="1">Uncharacterized protein</fullName>
    </submittedName>
</protein>
<evidence type="ECO:0000313" key="2">
    <source>
        <dbReference type="Proteomes" id="UP000053660"/>
    </source>
</evidence>
<dbReference type="AlphaFoldDB" id="A0A0B1T7L6"/>
<proteinExistence type="predicted"/>
<name>A0A0B1T7L6_OESDE</name>
<dbReference type="Proteomes" id="UP000053660">
    <property type="component" value="Unassembled WGS sequence"/>
</dbReference>
<organism evidence="1 2">
    <name type="scientific">Oesophagostomum dentatum</name>
    <name type="common">Nodular worm</name>
    <dbReference type="NCBI Taxonomy" id="61180"/>
    <lineage>
        <taxon>Eukaryota</taxon>
        <taxon>Metazoa</taxon>
        <taxon>Ecdysozoa</taxon>
        <taxon>Nematoda</taxon>
        <taxon>Chromadorea</taxon>
        <taxon>Rhabditida</taxon>
        <taxon>Rhabditina</taxon>
        <taxon>Rhabditomorpha</taxon>
        <taxon>Strongyloidea</taxon>
        <taxon>Strongylidae</taxon>
        <taxon>Oesophagostomum</taxon>
    </lineage>
</organism>
<keyword evidence="2" id="KW-1185">Reference proteome</keyword>
<sequence>MPTEEHVRYGAVLWFKTMWKMYEVVEMGNKWGEELPNLFATLAYNNPDFMDWSPLYDAIFTRIIRSLGLTIREGKVAVGDTVGALSLGGLARMVVATLGGPHG</sequence>
<reference evidence="1 2" key="1">
    <citation type="submission" date="2014-03" db="EMBL/GenBank/DDBJ databases">
        <title>Draft genome of the hookworm Oesophagostomum dentatum.</title>
        <authorList>
            <person name="Mitreva M."/>
        </authorList>
    </citation>
    <scope>NUCLEOTIDE SEQUENCE [LARGE SCALE GENOMIC DNA]</scope>
    <source>
        <strain evidence="1 2">OD-Hann</strain>
    </source>
</reference>
<accession>A0A0B1T7L6</accession>
<dbReference type="EMBL" id="KN552104">
    <property type="protein sequence ID" value="KHJ91385.1"/>
    <property type="molecule type" value="Genomic_DNA"/>
</dbReference>
<dbReference type="OrthoDB" id="17907at2759"/>